<gene>
    <name evidence="2" type="ORF">VOLCADRAFT_92998</name>
</gene>
<dbReference type="RefSeq" id="XP_002952415.1">
    <property type="nucleotide sequence ID" value="XM_002952369.1"/>
</dbReference>
<evidence type="ECO:0000313" key="3">
    <source>
        <dbReference type="Proteomes" id="UP000001058"/>
    </source>
</evidence>
<dbReference type="Proteomes" id="UP000001058">
    <property type="component" value="Unassembled WGS sequence"/>
</dbReference>
<accession>D8U124</accession>
<name>D8U124_VOLCA</name>
<feature type="region of interest" description="Disordered" evidence="1">
    <location>
        <begin position="32"/>
        <end position="58"/>
    </location>
</feature>
<dbReference type="AlphaFoldDB" id="D8U124"/>
<evidence type="ECO:0000313" key="2">
    <source>
        <dbReference type="EMBL" id="EFJ46558.1"/>
    </source>
</evidence>
<feature type="region of interest" description="Disordered" evidence="1">
    <location>
        <begin position="1"/>
        <end position="20"/>
    </location>
</feature>
<dbReference type="InParanoid" id="D8U124"/>
<dbReference type="EMBL" id="GL378350">
    <property type="protein sequence ID" value="EFJ46558.1"/>
    <property type="molecule type" value="Genomic_DNA"/>
</dbReference>
<proteinExistence type="predicted"/>
<dbReference type="GeneID" id="9628665"/>
<evidence type="ECO:0000256" key="1">
    <source>
        <dbReference type="SAM" id="MobiDB-lite"/>
    </source>
</evidence>
<reference evidence="2 3" key="1">
    <citation type="journal article" date="2010" name="Science">
        <title>Genomic analysis of organismal complexity in the multicellular green alga Volvox carteri.</title>
        <authorList>
            <person name="Prochnik S.E."/>
            <person name="Umen J."/>
            <person name="Nedelcu A.M."/>
            <person name="Hallmann A."/>
            <person name="Miller S.M."/>
            <person name="Nishii I."/>
            <person name="Ferris P."/>
            <person name="Kuo A."/>
            <person name="Mitros T."/>
            <person name="Fritz-Laylin L.K."/>
            <person name="Hellsten U."/>
            <person name="Chapman J."/>
            <person name="Simakov O."/>
            <person name="Rensing S.A."/>
            <person name="Terry A."/>
            <person name="Pangilinan J."/>
            <person name="Kapitonov V."/>
            <person name="Jurka J."/>
            <person name="Salamov A."/>
            <person name="Shapiro H."/>
            <person name="Schmutz J."/>
            <person name="Grimwood J."/>
            <person name="Lindquist E."/>
            <person name="Lucas S."/>
            <person name="Grigoriev I.V."/>
            <person name="Schmitt R."/>
            <person name="Kirk D."/>
            <person name="Rokhsar D.S."/>
        </authorList>
    </citation>
    <scope>NUCLEOTIDE SEQUENCE [LARGE SCALE GENOMIC DNA]</scope>
    <source>
        <strain evidence="3">f. Nagariensis / Eve</strain>
    </source>
</reference>
<dbReference type="KEGG" id="vcn:VOLCADRAFT_92998"/>
<organism evidence="3">
    <name type="scientific">Volvox carteri f. nagariensis</name>
    <dbReference type="NCBI Taxonomy" id="3068"/>
    <lineage>
        <taxon>Eukaryota</taxon>
        <taxon>Viridiplantae</taxon>
        <taxon>Chlorophyta</taxon>
        <taxon>core chlorophytes</taxon>
        <taxon>Chlorophyceae</taxon>
        <taxon>CS clade</taxon>
        <taxon>Chlamydomonadales</taxon>
        <taxon>Volvocaceae</taxon>
        <taxon>Volvox</taxon>
    </lineage>
</organism>
<feature type="compositionally biased region" description="Polar residues" evidence="1">
    <location>
        <begin position="1"/>
        <end position="11"/>
    </location>
</feature>
<feature type="compositionally biased region" description="Gly residues" evidence="1">
    <location>
        <begin position="44"/>
        <end position="58"/>
    </location>
</feature>
<sequence>MALSGGHSTNVAEDESPILAGRQRAKRIPVAALQAPPKAAQGAGSAGSGGDGGGGGGGVVRRMCRSVLSQLPGPLWLQDALPGGRRRRQRREAKEATAAEEAVVLGAPVLGWPRDDVPGLYSSLSWLVSRMAVNAVATAALPPVGPMGQCRTPCVGVQGIARIVLRARAVISGQ</sequence>
<protein>
    <submittedName>
        <fullName evidence="2">Uncharacterized protein</fullName>
    </submittedName>
</protein>
<keyword evidence="3" id="KW-1185">Reference proteome</keyword>